<feature type="domain" description="Selenoprotein P N-terminal" evidence="7">
    <location>
        <begin position="23"/>
        <end position="185"/>
    </location>
</feature>
<reference evidence="8 9" key="1">
    <citation type="journal article" date="2010" name="Nature">
        <title>The sequence and de novo assembly of the giant panda genome.</title>
        <authorList>
            <person name="Li R."/>
            <person name="Fan W."/>
            <person name="Tian G."/>
            <person name="Zhu H."/>
            <person name="He L."/>
            <person name="Cai J."/>
            <person name="Huang Q."/>
            <person name="Cai Q."/>
            <person name="Li B."/>
            <person name="Bai Y."/>
            <person name="Zhang Z."/>
            <person name="Zhang Y."/>
            <person name="Wang W."/>
            <person name="Li J."/>
            <person name="Wei F."/>
            <person name="Li H."/>
            <person name="Jian M."/>
            <person name="Li J."/>
            <person name="Zhang Z."/>
            <person name="Nielsen R."/>
            <person name="Li D."/>
            <person name="Gu W."/>
            <person name="Yang Z."/>
            <person name="Xuan Z."/>
            <person name="Ryder O.A."/>
            <person name="Leung F.C."/>
            <person name="Zhou Y."/>
            <person name="Cao J."/>
            <person name="Sun X."/>
            <person name="Fu Y."/>
            <person name="Fang X."/>
            <person name="Guo X."/>
            <person name="Wang B."/>
            <person name="Hou R."/>
            <person name="Shen F."/>
            <person name="Mu B."/>
            <person name="Ni P."/>
            <person name="Lin R."/>
            <person name="Qian W."/>
            <person name="Wang G."/>
            <person name="Yu C."/>
            <person name="Nie W."/>
            <person name="Wang J."/>
            <person name="Wu Z."/>
            <person name="Liang H."/>
            <person name="Min J."/>
            <person name="Wu Q."/>
            <person name="Cheng S."/>
            <person name="Ruan J."/>
            <person name="Wang M."/>
            <person name="Shi Z."/>
            <person name="Wen M."/>
            <person name="Liu B."/>
            <person name="Ren X."/>
            <person name="Zheng H."/>
            <person name="Dong D."/>
            <person name="Cook K."/>
            <person name="Shan G."/>
            <person name="Zhang H."/>
            <person name="Kosiol C."/>
            <person name="Xie X."/>
            <person name="Lu Z."/>
            <person name="Zheng H."/>
            <person name="Li Y."/>
            <person name="Steiner C.C."/>
            <person name="Lam T.T."/>
            <person name="Lin S."/>
            <person name="Zhang Q."/>
            <person name="Li G."/>
            <person name="Tian J."/>
            <person name="Gong T."/>
            <person name="Liu H."/>
            <person name="Zhang D."/>
            <person name="Fang L."/>
            <person name="Ye C."/>
            <person name="Zhang J."/>
            <person name="Hu W."/>
            <person name="Xu A."/>
            <person name="Ren Y."/>
            <person name="Zhang G."/>
            <person name="Bruford M.W."/>
            <person name="Li Q."/>
            <person name="Ma L."/>
            <person name="Guo Y."/>
            <person name="An N."/>
            <person name="Hu Y."/>
            <person name="Zheng Y."/>
            <person name="Shi Y."/>
            <person name="Li Z."/>
            <person name="Liu Q."/>
            <person name="Chen Y."/>
            <person name="Zhao J."/>
            <person name="Qu N."/>
            <person name="Zhao S."/>
            <person name="Tian F."/>
            <person name="Wang X."/>
            <person name="Wang H."/>
            <person name="Xu L."/>
            <person name="Liu X."/>
            <person name="Vinar T."/>
            <person name="Wang Y."/>
            <person name="Lam T.W."/>
            <person name="Yiu S.M."/>
            <person name="Liu S."/>
            <person name="Zhang H."/>
            <person name="Li D."/>
            <person name="Huang Y."/>
            <person name="Wang X."/>
            <person name="Yang G."/>
            <person name="Jiang Z."/>
            <person name="Wang J."/>
            <person name="Qin N."/>
            <person name="Li L."/>
            <person name="Li J."/>
            <person name="Bolund L."/>
            <person name="Kristiansen K."/>
            <person name="Wong G.K."/>
            <person name="Olson M."/>
            <person name="Zhang X."/>
            <person name="Li S."/>
            <person name="Yang H."/>
            <person name="Wang J."/>
            <person name="Wang J."/>
        </authorList>
    </citation>
    <scope>NUCLEOTIDE SEQUENCE [LARGE SCALE GENOMIC DNA]</scope>
</reference>
<evidence type="ECO:0000259" key="7">
    <source>
        <dbReference type="Pfam" id="PF04592"/>
    </source>
</evidence>
<evidence type="ECO:0000313" key="8">
    <source>
        <dbReference type="Ensembl" id="ENSAMEP00000029086.1"/>
    </source>
</evidence>
<dbReference type="GO" id="GO:0008430">
    <property type="term" value="F:selenium binding"/>
    <property type="evidence" value="ECO:0007669"/>
    <property type="project" value="InterPro"/>
</dbReference>
<accession>A0A7N5JR58</accession>
<name>A0A7N5JR58_AILME</name>
<dbReference type="GO" id="GO:0005576">
    <property type="term" value="C:extracellular region"/>
    <property type="evidence" value="ECO:0007669"/>
    <property type="project" value="UniProtKB-SubCell"/>
</dbReference>
<dbReference type="PANTHER" id="PTHR10105">
    <property type="entry name" value="SELENOPROTEIN P"/>
    <property type="match status" value="1"/>
</dbReference>
<dbReference type="GeneTree" id="ENSGT00510000049326"/>
<keyword evidence="4" id="KW-0712">Selenocysteine</keyword>
<evidence type="ECO:0000256" key="3">
    <source>
        <dbReference type="ARBA" id="ARBA00022729"/>
    </source>
</evidence>
<keyword evidence="9" id="KW-1185">Reference proteome</keyword>
<dbReference type="Proteomes" id="UP000008912">
    <property type="component" value="Unassembled WGS sequence"/>
</dbReference>
<dbReference type="GO" id="GO:0001887">
    <property type="term" value="P:selenium compound metabolic process"/>
    <property type="evidence" value="ECO:0007669"/>
    <property type="project" value="TreeGrafter"/>
</dbReference>
<feature type="signal peptide" evidence="6">
    <location>
        <begin position="1"/>
        <end position="19"/>
    </location>
</feature>
<evidence type="ECO:0000256" key="4">
    <source>
        <dbReference type="ARBA" id="ARBA00022933"/>
    </source>
</evidence>
<evidence type="ECO:0000256" key="5">
    <source>
        <dbReference type="ARBA" id="ARBA00023180"/>
    </source>
</evidence>
<evidence type="ECO:0000313" key="9">
    <source>
        <dbReference type="Proteomes" id="UP000008912"/>
    </source>
</evidence>
<dbReference type="InParanoid" id="A0A7N5JR58"/>
<dbReference type="AlphaFoldDB" id="A0A7N5JR58"/>
<keyword evidence="3 6" id="KW-0732">Signal</keyword>
<evidence type="ECO:0000256" key="2">
    <source>
        <dbReference type="ARBA" id="ARBA00022525"/>
    </source>
</evidence>
<dbReference type="Pfam" id="PF04592">
    <property type="entry name" value="SelP_N"/>
    <property type="match status" value="1"/>
</dbReference>
<reference evidence="8" key="3">
    <citation type="submission" date="2025-09" db="UniProtKB">
        <authorList>
            <consortium name="Ensembl"/>
        </authorList>
    </citation>
    <scope>IDENTIFICATION</scope>
</reference>
<protein>
    <recommendedName>
        <fullName evidence="7">Selenoprotein P N-terminal domain-containing protein</fullName>
    </recommendedName>
</protein>
<evidence type="ECO:0000256" key="6">
    <source>
        <dbReference type="SAM" id="SignalP"/>
    </source>
</evidence>
<feature type="chain" id="PRO_5031320212" description="Selenoprotein P N-terminal domain-containing protein" evidence="6">
    <location>
        <begin position="20"/>
        <end position="212"/>
    </location>
</feature>
<dbReference type="PANTHER" id="PTHR10105:SF3">
    <property type="entry name" value="SELENOPROTEIN P"/>
    <property type="match status" value="1"/>
</dbReference>
<proteinExistence type="predicted"/>
<comment type="subcellular location">
    <subcellularLocation>
        <location evidence="1">Secreted</location>
    </subcellularLocation>
</comment>
<reference evidence="8" key="2">
    <citation type="submission" date="2025-08" db="UniProtKB">
        <authorList>
            <consortium name="Ensembl"/>
        </authorList>
    </citation>
    <scope>IDENTIFICATION</scope>
</reference>
<keyword evidence="5" id="KW-0325">Glycoprotein</keyword>
<sequence length="212" mass="23870">MWAGLGLALVLCLLPGGGTEHRGRCKEPPEWSIGEENPMMTSRGSVTVVALLQANLQLKLASNGLVNISFIVVNHQGHHSQLKYQLLREKVSEDIPVYQQNATQPDVWATLRGRKDDFLIYDRCGRLVYHLELPYTFLSFPYVEKAIHIAYCEDTCGNCSYTTPEIGEICKRISENPEEKQIEAASHNFLTLSWRAPIFLKVTRAAVGRQRG</sequence>
<organism evidence="8 9">
    <name type="scientific">Ailuropoda melanoleuca</name>
    <name type="common">Giant panda</name>
    <dbReference type="NCBI Taxonomy" id="9646"/>
    <lineage>
        <taxon>Eukaryota</taxon>
        <taxon>Metazoa</taxon>
        <taxon>Chordata</taxon>
        <taxon>Craniata</taxon>
        <taxon>Vertebrata</taxon>
        <taxon>Euteleostomi</taxon>
        <taxon>Mammalia</taxon>
        <taxon>Eutheria</taxon>
        <taxon>Laurasiatheria</taxon>
        <taxon>Carnivora</taxon>
        <taxon>Caniformia</taxon>
        <taxon>Ursidae</taxon>
        <taxon>Ailuropoda</taxon>
    </lineage>
</organism>
<dbReference type="Ensembl" id="ENSAMET00000039152.1">
    <property type="protein sequence ID" value="ENSAMEP00000029086.1"/>
    <property type="gene ID" value="ENSAMEG00000026252.1"/>
</dbReference>
<keyword evidence="2" id="KW-0964">Secreted</keyword>
<dbReference type="InterPro" id="IPR007671">
    <property type="entry name" value="Selenoprotein-P_N"/>
</dbReference>
<evidence type="ECO:0000256" key="1">
    <source>
        <dbReference type="ARBA" id="ARBA00004613"/>
    </source>
</evidence>
<dbReference type="InterPro" id="IPR037941">
    <property type="entry name" value="SeP"/>
</dbReference>